<dbReference type="InParanoid" id="A0A0C3GP87"/>
<dbReference type="OrthoDB" id="60858at2759"/>
<feature type="non-terminal residue" evidence="2">
    <location>
        <position position="179"/>
    </location>
</feature>
<feature type="transmembrane region" description="Helical" evidence="1">
    <location>
        <begin position="148"/>
        <end position="166"/>
    </location>
</feature>
<evidence type="ECO:0000256" key="1">
    <source>
        <dbReference type="SAM" id="Phobius"/>
    </source>
</evidence>
<keyword evidence="1" id="KW-0472">Membrane</keyword>
<dbReference type="HOGENOM" id="CLU_076143_0_0_1"/>
<feature type="transmembrane region" description="Helical" evidence="1">
    <location>
        <begin position="59"/>
        <end position="81"/>
    </location>
</feature>
<protein>
    <submittedName>
        <fullName evidence="2">Uncharacterized protein</fullName>
    </submittedName>
</protein>
<name>A0A0C3GP87_OIDMZ</name>
<keyword evidence="1" id="KW-0812">Transmembrane</keyword>
<proteinExistence type="predicted"/>
<accession>A0A0C3GP87</accession>
<reference evidence="2 3" key="1">
    <citation type="submission" date="2014-04" db="EMBL/GenBank/DDBJ databases">
        <authorList>
            <consortium name="DOE Joint Genome Institute"/>
            <person name="Kuo A."/>
            <person name="Martino E."/>
            <person name="Perotto S."/>
            <person name="Kohler A."/>
            <person name="Nagy L.G."/>
            <person name="Floudas D."/>
            <person name="Copeland A."/>
            <person name="Barry K.W."/>
            <person name="Cichocki N."/>
            <person name="Veneault-Fourrey C."/>
            <person name="LaButti K."/>
            <person name="Lindquist E.A."/>
            <person name="Lipzen A."/>
            <person name="Lundell T."/>
            <person name="Morin E."/>
            <person name="Murat C."/>
            <person name="Sun H."/>
            <person name="Tunlid A."/>
            <person name="Henrissat B."/>
            <person name="Grigoriev I.V."/>
            <person name="Hibbett D.S."/>
            <person name="Martin F."/>
            <person name="Nordberg H.P."/>
            <person name="Cantor M.N."/>
            <person name="Hua S.X."/>
        </authorList>
    </citation>
    <scope>NUCLEOTIDE SEQUENCE [LARGE SCALE GENOMIC DNA]</scope>
    <source>
        <strain evidence="2 3">Zn</strain>
    </source>
</reference>
<dbReference type="EMBL" id="KN832898">
    <property type="protein sequence ID" value="KIM93214.1"/>
    <property type="molecule type" value="Genomic_DNA"/>
</dbReference>
<feature type="non-terminal residue" evidence="2">
    <location>
        <position position="1"/>
    </location>
</feature>
<reference evidence="3" key="2">
    <citation type="submission" date="2015-01" db="EMBL/GenBank/DDBJ databases">
        <title>Evolutionary Origins and Diversification of the Mycorrhizal Mutualists.</title>
        <authorList>
            <consortium name="DOE Joint Genome Institute"/>
            <consortium name="Mycorrhizal Genomics Consortium"/>
            <person name="Kohler A."/>
            <person name="Kuo A."/>
            <person name="Nagy L.G."/>
            <person name="Floudas D."/>
            <person name="Copeland A."/>
            <person name="Barry K.W."/>
            <person name="Cichocki N."/>
            <person name="Veneault-Fourrey C."/>
            <person name="LaButti K."/>
            <person name="Lindquist E.A."/>
            <person name="Lipzen A."/>
            <person name="Lundell T."/>
            <person name="Morin E."/>
            <person name="Murat C."/>
            <person name="Riley R."/>
            <person name="Ohm R."/>
            <person name="Sun H."/>
            <person name="Tunlid A."/>
            <person name="Henrissat B."/>
            <person name="Grigoriev I.V."/>
            <person name="Hibbett D.S."/>
            <person name="Martin F."/>
        </authorList>
    </citation>
    <scope>NUCLEOTIDE SEQUENCE [LARGE SCALE GENOMIC DNA]</scope>
    <source>
        <strain evidence="3">Zn</strain>
    </source>
</reference>
<feature type="transmembrane region" description="Helical" evidence="1">
    <location>
        <begin position="108"/>
        <end position="128"/>
    </location>
</feature>
<keyword evidence="3" id="KW-1185">Reference proteome</keyword>
<dbReference type="AlphaFoldDB" id="A0A0C3GP87"/>
<sequence length="179" mass="20357">LLWVFISPFIVLWDVAYVLLRPLSMPGGPIHHLWLPYELYGSVDYLYGLPGLERGDGLVAAYAVVNFMESVLYIWCAWKILWESKVGQGRQGLWFQERYIEGCIGNKVLLVMFATSLTVCIKTILYALNEIFSNFANVGHNSWVKLTAVWILPNIPWILVPGRIVYSSGRQIIDGMCIS</sequence>
<evidence type="ECO:0000313" key="2">
    <source>
        <dbReference type="EMBL" id="KIM93214.1"/>
    </source>
</evidence>
<dbReference type="PANTHER" id="PTHR37919">
    <property type="entry name" value="PROTEIN CBG05606"/>
    <property type="match status" value="1"/>
</dbReference>
<dbReference type="Proteomes" id="UP000054321">
    <property type="component" value="Unassembled WGS sequence"/>
</dbReference>
<dbReference type="STRING" id="913774.A0A0C3GP87"/>
<dbReference type="PANTHER" id="PTHR37919:SF2">
    <property type="entry name" value="EXPERA DOMAIN-CONTAINING PROTEIN"/>
    <property type="match status" value="1"/>
</dbReference>
<organism evidence="2 3">
    <name type="scientific">Oidiodendron maius (strain Zn)</name>
    <dbReference type="NCBI Taxonomy" id="913774"/>
    <lineage>
        <taxon>Eukaryota</taxon>
        <taxon>Fungi</taxon>
        <taxon>Dikarya</taxon>
        <taxon>Ascomycota</taxon>
        <taxon>Pezizomycotina</taxon>
        <taxon>Leotiomycetes</taxon>
        <taxon>Leotiomycetes incertae sedis</taxon>
        <taxon>Myxotrichaceae</taxon>
        <taxon>Oidiodendron</taxon>
    </lineage>
</organism>
<evidence type="ECO:0000313" key="3">
    <source>
        <dbReference type="Proteomes" id="UP000054321"/>
    </source>
</evidence>
<keyword evidence="1" id="KW-1133">Transmembrane helix</keyword>
<gene>
    <name evidence="2" type="ORF">OIDMADRAFT_99196</name>
</gene>